<organism evidence="2 3">
    <name type="scientific">Fusarium pseudocircinatum</name>
    <dbReference type="NCBI Taxonomy" id="56676"/>
    <lineage>
        <taxon>Eukaryota</taxon>
        <taxon>Fungi</taxon>
        <taxon>Dikarya</taxon>
        <taxon>Ascomycota</taxon>
        <taxon>Pezizomycotina</taxon>
        <taxon>Sordariomycetes</taxon>
        <taxon>Hypocreomycetidae</taxon>
        <taxon>Hypocreales</taxon>
        <taxon>Nectriaceae</taxon>
        <taxon>Fusarium</taxon>
        <taxon>Fusarium fujikuroi species complex</taxon>
    </lineage>
</organism>
<keyword evidence="3" id="KW-1185">Reference proteome</keyword>
<name>A0A8H5KGY9_9HYPO</name>
<comment type="caution">
    <text evidence="2">The sequence shown here is derived from an EMBL/GenBank/DDBJ whole genome shotgun (WGS) entry which is preliminary data.</text>
</comment>
<reference evidence="2 3" key="1">
    <citation type="submission" date="2020-05" db="EMBL/GenBank/DDBJ databases">
        <title>Identification and distribution of gene clusters putatively required for synthesis of sphingolipid metabolism inhibitors in phylogenetically diverse species of the filamentous fungus Fusarium.</title>
        <authorList>
            <person name="Kim H.-S."/>
            <person name="Busman M."/>
            <person name="Brown D.W."/>
            <person name="Divon H."/>
            <person name="Uhlig S."/>
            <person name="Proctor R.H."/>
        </authorList>
    </citation>
    <scope>NUCLEOTIDE SEQUENCE [LARGE SCALE GENOMIC DNA]</scope>
    <source>
        <strain evidence="2 3">NRRL 36939</strain>
    </source>
</reference>
<evidence type="ECO:0000313" key="2">
    <source>
        <dbReference type="EMBL" id="KAF5573064.1"/>
    </source>
</evidence>
<protein>
    <submittedName>
        <fullName evidence="2">Uncharacterized protein</fullName>
    </submittedName>
</protein>
<proteinExistence type="predicted"/>
<evidence type="ECO:0000256" key="1">
    <source>
        <dbReference type="SAM" id="MobiDB-lite"/>
    </source>
</evidence>
<accession>A0A8H5KGY9</accession>
<feature type="compositionally biased region" description="Polar residues" evidence="1">
    <location>
        <begin position="71"/>
        <end position="90"/>
    </location>
</feature>
<gene>
    <name evidence="2" type="ORF">FPCIR_14097</name>
</gene>
<evidence type="ECO:0000313" key="3">
    <source>
        <dbReference type="Proteomes" id="UP000546213"/>
    </source>
</evidence>
<dbReference type="EMBL" id="JAAOAS010000658">
    <property type="protein sequence ID" value="KAF5573064.1"/>
    <property type="molecule type" value="Genomic_DNA"/>
</dbReference>
<feature type="region of interest" description="Disordered" evidence="1">
    <location>
        <begin position="70"/>
        <end position="90"/>
    </location>
</feature>
<dbReference type="Proteomes" id="UP000546213">
    <property type="component" value="Unassembled WGS sequence"/>
</dbReference>
<dbReference type="AlphaFoldDB" id="A0A8H5KGY9"/>
<sequence length="90" mass="9169">MPSGFPQTIPVTRSCQRGTGGNLSFGEIATATINGQMFHGPGVAQSDVERPVALQPEGGIQGGKEGAVADQNVTDKGNSTATNNISQGQK</sequence>